<reference evidence="2 3" key="1">
    <citation type="journal article" date="2024" name="Science">
        <title>Giant polyketide synthase enzymes in the biosynthesis of giant marine polyether toxins.</title>
        <authorList>
            <person name="Fallon T.R."/>
            <person name="Shende V.V."/>
            <person name="Wierzbicki I.H."/>
            <person name="Pendleton A.L."/>
            <person name="Watervoot N.F."/>
            <person name="Auber R.P."/>
            <person name="Gonzalez D.J."/>
            <person name="Wisecaver J.H."/>
            <person name="Moore B.S."/>
        </authorList>
    </citation>
    <scope>NUCLEOTIDE SEQUENCE [LARGE SCALE GENOMIC DNA]</scope>
    <source>
        <strain evidence="2 3">12B1</strain>
    </source>
</reference>
<dbReference type="Proteomes" id="UP001515480">
    <property type="component" value="Unassembled WGS sequence"/>
</dbReference>
<feature type="coiled-coil region" evidence="1">
    <location>
        <begin position="36"/>
        <end position="63"/>
    </location>
</feature>
<keyword evidence="3" id="KW-1185">Reference proteome</keyword>
<evidence type="ECO:0000313" key="3">
    <source>
        <dbReference type="Proteomes" id="UP001515480"/>
    </source>
</evidence>
<evidence type="ECO:0008006" key="4">
    <source>
        <dbReference type="Google" id="ProtNLM"/>
    </source>
</evidence>
<feature type="coiled-coil region" evidence="1">
    <location>
        <begin position="205"/>
        <end position="278"/>
    </location>
</feature>
<name>A0AB34IYH4_PRYPA</name>
<sequence>MLASLEEERIHLFGAAEVPPAAVISAECHARVVAHLDRLHDELRTLHSRLAALEAEAAALAALPPPPPIGSEELHARDEALQAARTREETLRRQLGALVHEKGQLHAQLAEREAALLRLAEEKASIVRALGAAVQRVAAEREEARAARGAGADAVAGPTVTSQKRTIEALRREVGALRKGAAGAAAAGEAAAAAAAEGGGGGAAERALRHELEAAREQMAMASLQYRSDRASMATELAVLRSQLSDAEQQRDAFHAQLQAQREAANDLHRQLQQAQHEGGGKADHAAGVALAQVVVHVPKQFPVPAPSFTGRTSFSPWRYLTAPISWLTGGWADQNHPLMAV</sequence>
<dbReference type="EMBL" id="JBGBPQ010000017">
    <property type="protein sequence ID" value="KAL1507785.1"/>
    <property type="molecule type" value="Genomic_DNA"/>
</dbReference>
<protein>
    <recommendedName>
        <fullName evidence="4">Centrosomal protein of 162 kDa</fullName>
    </recommendedName>
</protein>
<evidence type="ECO:0000256" key="1">
    <source>
        <dbReference type="SAM" id="Coils"/>
    </source>
</evidence>
<accession>A0AB34IYH4</accession>
<proteinExistence type="predicted"/>
<comment type="caution">
    <text evidence="2">The sequence shown here is derived from an EMBL/GenBank/DDBJ whole genome shotgun (WGS) entry which is preliminary data.</text>
</comment>
<gene>
    <name evidence="2" type="ORF">AB1Y20_007395</name>
</gene>
<evidence type="ECO:0000313" key="2">
    <source>
        <dbReference type="EMBL" id="KAL1507785.1"/>
    </source>
</evidence>
<dbReference type="AlphaFoldDB" id="A0AB34IYH4"/>
<organism evidence="2 3">
    <name type="scientific">Prymnesium parvum</name>
    <name type="common">Toxic golden alga</name>
    <dbReference type="NCBI Taxonomy" id="97485"/>
    <lineage>
        <taxon>Eukaryota</taxon>
        <taxon>Haptista</taxon>
        <taxon>Haptophyta</taxon>
        <taxon>Prymnesiophyceae</taxon>
        <taxon>Prymnesiales</taxon>
        <taxon>Prymnesiaceae</taxon>
        <taxon>Prymnesium</taxon>
    </lineage>
</organism>
<keyword evidence="1" id="KW-0175">Coiled coil</keyword>